<dbReference type="EMBL" id="CM010717">
    <property type="protein sequence ID" value="RZC54763.1"/>
    <property type="molecule type" value="Genomic_DNA"/>
</dbReference>
<keyword evidence="2" id="KW-0812">Transmembrane</keyword>
<gene>
    <name evidence="3" type="ORF">C5167_013618</name>
</gene>
<dbReference type="Gramene" id="RZC54763">
    <property type="protein sequence ID" value="RZC54763"/>
    <property type="gene ID" value="C5167_013618"/>
</dbReference>
<evidence type="ECO:0000256" key="1">
    <source>
        <dbReference type="SAM" id="MobiDB-lite"/>
    </source>
</evidence>
<dbReference type="AlphaFoldDB" id="A0A4Y7J0U7"/>
<reference evidence="3 4" key="1">
    <citation type="journal article" date="2018" name="Science">
        <title>The opium poppy genome and morphinan production.</title>
        <authorList>
            <person name="Guo L."/>
            <person name="Winzer T."/>
            <person name="Yang X."/>
            <person name="Li Y."/>
            <person name="Ning Z."/>
            <person name="He Z."/>
            <person name="Teodor R."/>
            <person name="Lu Y."/>
            <person name="Bowser T.A."/>
            <person name="Graham I.A."/>
            <person name="Ye K."/>
        </authorList>
    </citation>
    <scope>NUCLEOTIDE SEQUENCE [LARGE SCALE GENOMIC DNA]</scope>
    <source>
        <strain evidence="4">cv. HN1</strain>
        <tissue evidence="3">Leaves</tissue>
    </source>
</reference>
<sequence length="151" mass="16023">MAMVPAKKAFHKSAGARGSGDVGKSNGNGSKSKGMEEANSDCDANNSSVNVVLHVGLSFLHLGISSTPAHSKLIKTSIGPVSLNAYDVRVNYVIKFTGFKLSSWSLSEIIIVVIVAHAFISSMQIMTIVIQGQGDEDNLYFFGNESVECVV</sequence>
<accession>A0A4Y7J0U7</accession>
<organism evidence="3 4">
    <name type="scientific">Papaver somniferum</name>
    <name type="common">Opium poppy</name>
    <dbReference type="NCBI Taxonomy" id="3469"/>
    <lineage>
        <taxon>Eukaryota</taxon>
        <taxon>Viridiplantae</taxon>
        <taxon>Streptophyta</taxon>
        <taxon>Embryophyta</taxon>
        <taxon>Tracheophyta</taxon>
        <taxon>Spermatophyta</taxon>
        <taxon>Magnoliopsida</taxon>
        <taxon>Ranunculales</taxon>
        <taxon>Papaveraceae</taxon>
        <taxon>Papaveroideae</taxon>
        <taxon>Papaver</taxon>
    </lineage>
</organism>
<protein>
    <submittedName>
        <fullName evidence="3">Uncharacterized protein</fullName>
    </submittedName>
</protein>
<keyword evidence="2" id="KW-1133">Transmembrane helix</keyword>
<keyword evidence="2" id="KW-0472">Membrane</keyword>
<evidence type="ECO:0000313" key="3">
    <source>
        <dbReference type="EMBL" id="RZC54763.1"/>
    </source>
</evidence>
<feature type="transmembrane region" description="Helical" evidence="2">
    <location>
        <begin position="109"/>
        <end position="130"/>
    </location>
</feature>
<evidence type="ECO:0000256" key="2">
    <source>
        <dbReference type="SAM" id="Phobius"/>
    </source>
</evidence>
<name>A0A4Y7J0U7_PAPSO</name>
<dbReference type="Proteomes" id="UP000316621">
    <property type="component" value="Chromosome 3"/>
</dbReference>
<feature type="region of interest" description="Disordered" evidence="1">
    <location>
        <begin position="1"/>
        <end position="41"/>
    </location>
</feature>
<evidence type="ECO:0000313" key="4">
    <source>
        <dbReference type="Proteomes" id="UP000316621"/>
    </source>
</evidence>
<proteinExistence type="predicted"/>
<feature type="compositionally biased region" description="Low complexity" evidence="1">
    <location>
        <begin position="22"/>
        <end position="32"/>
    </location>
</feature>
<keyword evidence="4" id="KW-1185">Reference proteome</keyword>